<dbReference type="EMBL" id="CP048000">
    <property type="protein sequence ID" value="QHQ62757.1"/>
    <property type="molecule type" value="Genomic_DNA"/>
</dbReference>
<proteinExistence type="predicted"/>
<keyword evidence="2" id="KW-1185">Reference proteome</keyword>
<dbReference type="Gene3D" id="6.20.120.50">
    <property type="match status" value="1"/>
</dbReference>
<gene>
    <name evidence="1" type="ORF">Ana3638_19875</name>
</gene>
<dbReference type="InterPro" id="IPR021377">
    <property type="entry name" value="DUF3006"/>
</dbReference>
<dbReference type="RefSeq" id="WP_161839578.1">
    <property type="nucleotide sequence ID" value="NZ_CP048000.1"/>
</dbReference>
<evidence type="ECO:0000313" key="1">
    <source>
        <dbReference type="EMBL" id="QHQ62757.1"/>
    </source>
</evidence>
<reference evidence="1 2" key="1">
    <citation type="submission" date="2020-01" db="EMBL/GenBank/DDBJ databases">
        <title>Genome analysis of Anaerocolumna sp. CBA3638.</title>
        <authorList>
            <person name="Kim J."/>
            <person name="Roh S.W."/>
        </authorList>
    </citation>
    <scope>NUCLEOTIDE SEQUENCE [LARGE SCALE GENOMIC DNA]</scope>
    <source>
        <strain evidence="1 2">CBA3638</strain>
    </source>
</reference>
<dbReference type="Proteomes" id="UP000464314">
    <property type="component" value="Chromosome"/>
</dbReference>
<sequence length="72" mass="8388">MEKLIIDRFEEEFAVCEKEDRTMIDIPRSSLPQGVTEGSCIIITDNGTIKEDQEEYLKRKEEIARLLEELAE</sequence>
<evidence type="ECO:0000313" key="2">
    <source>
        <dbReference type="Proteomes" id="UP000464314"/>
    </source>
</evidence>
<dbReference type="KEGG" id="anr:Ana3638_19875"/>
<name>A0A6P1TQY1_9FIRM</name>
<dbReference type="Pfam" id="PF11213">
    <property type="entry name" value="DUF3006"/>
    <property type="match status" value="1"/>
</dbReference>
<dbReference type="AlphaFoldDB" id="A0A6P1TQY1"/>
<accession>A0A6P1TQY1</accession>
<organism evidence="1 2">
    <name type="scientific">Anaerocolumna sedimenticola</name>
    <dbReference type="NCBI Taxonomy" id="2696063"/>
    <lineage>
        <taxon>Bacteria</taxon>
        <taxon>Bacillati</taxon>
        <taxon>Bacillota</taxon>
        <taxon>Clostridia</taxon>
        <taxon>Lachnospirales</taxon>
        <taxon>Lachnospiraceae</taxon>
        <taxon>Anaerocolumna</taxon>
    </lineage>
</organism>
<protein>
    <submittedName>
        <fullName evidence="1">DUF3006 family protein</fullName>
    </submittedName>
</protein>